<reference evidence="1 2" key="1">
    <citation type="journal article" date="2020" name="Mol. Biol. Evol.">
        <title>Distinct Expression and Methylation Patterns for Genes with Different Fates following a Single Whole-Genome Duplication in Flowering Plants.</title>
        <authorList>
            <person name="Shi T."/>
            <person name="Rahmani R.S."/>
            <person name="Gugger P.F."/>
            <person name="Wang M."/>
            <person name="Li H."/>
            <person name="Zhang Y."/>
            <person name="Li Z."/>
            <person name="Wang Q."/>
            <person name="Van de Peer Y."/>
            <person name="Marchal K."/>
            <person name="Chen J."/>
        </authorList>
    </citation>
    <scope>NUCLEOTIDE SEQUENCE [LARGE SCALE GENOMIC DNA]</scope>
    <source>
        <tissue evidence="1">Leaf</tissue>
    </source>
</reference>
<comment type="caution">
    <text evidence="1">The sequence shown here is derived from an EMBL/GenBank/DDBJ whole genome shotgun (WGS) entry which is preliminary data.</text>
</comment>
<dbReference type="EMBL" id="DUZY01000001">
    <property type="protein sequence ID" value="DAD23809.1"/>
    <property type="molecule type" value="Genomic_DNA"/>
</dbReference>
<protein>
    <submittedName>
        <fullName evidence="1">Uncharacterized protein</fullName>
    </submittedName>
</protein>
<dbReference type="AlphaFoldDB" id="A0A822XXG5"/>
<evidence type="ECO:0000313" key="1">
    <source>
        <dbReference type="EMBL" id="DAD23809.1"/>
    </source>
</evidence>
<proteinExistence type="predicted"/>
<organism evidence="1 2">
    <name type="scientific">Nelumbo nucifera</name>
    <name type="common">Sacred lotus</name>
    <dbReference type="NCBI Taxonomy" id="4432"/>
    <lineage>
        <taxon>Eukaryota</taxon>
        <taxon>Viridiplantae</taxon>
        <taxon>Streptophyta</taxon>
        <taxon>Embryophyta</taxon>
        <taxon>Tracheophyta</taxon>
        <taxon>Spermatophyta</taxon>
        <taxon>Magnoliopsida</taxon>
        <taxon>Proteales</taxon>
        <taxon>Nelumbonaceae</taxon>
        <taxon>Nelumbo</taxon>
    </lineage>
</organism>
<dbReference type="Proteomes" id="UP000607653">
    <property type="component" value="Unassembled WGS sequence"/>
</dbReference>
<accession>A0A822XXG5</accession>
<sequence length="47" mass="5473">MWLSTSTQNNYTIYKLQGKPLGERSSKDHKFTNNSEFLCFLISPFPC</sequence>
<keyword evidence="2" id="KW-1185">Reference proteome</keyword>
<evidence type="ECO:0000313" key="2">
    <source>
        <dbReference type="Proteomes" id="UP000607653"/>
    </source>
</evidence>
<name>A0A822XXG5_NELNU</name>
<gene>
    <name evidence="1" type="ORF">HUJ06_025272</name>
</gene>